<evidence type="ECO:0000313" key="1">
    <source>
        <dbReference type="EMBL" id="CAE6519003.1"/>
    </source>
</evidence>
<name>A0A8H3HCQ8_9AGAM</name>
<accession>A0A8H3HCQ8</accession>
<reference evidence="1" key="1">
    <citation type="submission" date="2021-01" db="EMBL/GenBank/DDBJ databases">
        <authorList>
            <person name="Kaushik A."/>
        </authorList>
    </citation>
    <scope>NUCLEOTIDE SEQUENCE</scope>
    <source>
        <strain evidence="1">AG6-10EEA</strain>
    </source>
</reference>
<dbReference type="EMBL" id="CAJMXA010003879">
    <property type="protein sequence ID" value="CAE6519003.1"/>
    <property type="molecule type" value="Genomic_DNA"/>
</dbReference>
<sequence>MASFRTYFEGAQTQVNHTTCPNVEQGLEDATYETADHWSKISVGHSQLGEQEAALDARRMAVEVYRLLHAKQPEVFTGNLARELLGLSKDLASNGLIEEAFNASQESGMLYRLIIGNIAEYKQIQKFVWPCRYIRDDTVLAGVSKFVPGLFDLSKSIFNGIITYLLKPTSR</sequence>
<dbReference type="AlphaFoldDB" id="A0A8H3HCQ8"/>
<comment type="caution">
    <text evidence="1">The sequence shown here is derived from an EMBL/GenBank/DDBJ whole genome shotgun (WGS) entry which is preliminary data.</text>
</comment>
<proteinExistence type="predicted"/>
<evidence type="ECO:0000313" key="2">
    <source>
        <dbReference type="Proteomes" id="UP000663853"/>
    </source>
</evidence>
<gene>
    <name evidence="1" type="ORF">RDB_LOCUS143267</name>
</gene>
<organism evidence="1 2">
    <name type="scientific">Rhizoctonia solani</name>
    <dbReference type="NCBI Taxonomy" id="456999"/>
    <lineage>
        <taxon>Eukaryota</taxon>
        <taxon>Fungi</taxon>
        <taxon>Dikarya</taxon>
        <taxon>Basidiomycota</taxon>
        <taxon>Agaricomycotina</taxon>
        <taxon>Agaricomycetes</taxon>
        <taxon>Cantharellales</taxon>
        <taxon>Ceratobasidiaceae</taxon>
        <taxon>Rhizoctonia</taxon>
    </lineage>
</organism>
<protein>
    <submittedName>
        <fullName evidence="1">Uncharacterized protein</fullName>
    </submittedName>
</protein>
<dbReference type="Proteomes" id="UP000663853">
    <property type="component" value="Unassembled WGS sequence"/>
</dbReference>